<keyword evidence="1" id="KW-0812">Transmembrane</keyword>
<organism evidence="2 3">
    <name type="scientific">Methanosarcina thermophila (strain ATCC 43570 / DSM 1825 / OCM 12 / VKM B-1830 / TM-1)</name>
    <dbReference type="NCBI Taxonomy" id="523844"/>
    <lineage>
        <taxon>Archaea</taxon>
        <taxon>Methanobacteriati</taxon>
        <taxon>Methanobacteriota</taxon>
        <taxon>Stenosarchaea group</taxon>
        <taxon>Methanomicrobia</taxon>
        <taxon>Methanosarcinales</taxon>
        <taxon>Methanosarcinaceae</taxon>
        <taxon>Methanosarcina</taxon>
    </lineage>
</organism>
<evidence type="ECO:0000313" key="3">
    <source>
        <dbReference type="Proteomes" id="UP000066529"/>
    </source>
</evidence>
<evidence type="ECO:0000313" key="2">
    <source>
        <dbReference type="EMBL" id="AKB13426.1"/>
    </source>
</evidence>
<dbReference type="Proteomes" id="UP000066529">
    <property type="component" value="Chromosome"/>
</dbReference>
<feature type="transmembrane region" description="Helical" evidence="1">
    <location>
        <begin position="31"/>
        <end position="50"/>
    </location>
</feature>
<keyword evidence="1" id="KW-0472">Membrane</keyword>
<dbReference type="EMBL" id="CP009501">
    <property type="protein sequence ID" value="AKB13426.1"/>
    <property type="molecule type" value="Genomic_DNA"/>
</dbReference>
<dbReference type="RefSeq" id="WP_231588045.1">
    <property type="nucleotide sequence ID" value="NZ_CP009501.1"/>
</dbReference>
<dbReference type="PATRIC" id="fig|523844.20.peg.2070"/>
<feature type="transmembrane region" description="Helical" evidence="1">
    <location>
        <begin position="7"/>
        <end position="25"/>
    </location>
</feature>
<dbReference type="KEGG" id="mthr:MSTHT_1668"/>
<reference evidence="2 3" key="1">
    <citation type="submission" date="2014-07" db="EMBL/GenBank/DDBJ databases">
        <title>Methanogenic archaea and the global carbon cycle.</title>
        <authorList>
            <person name="Henriksen J.R."/>
            <person name="Luke J."/>
            <person name="Reinhart S."/>
            <person name="Benedict M.N."/>
            <person name="Youngblut N.D."/>
            <person name="Metcalf M.E."/>
            <person name="Whitaker R.J."/>
            <person name="Metcalf W.W."/>
        </authorList>
    </citation>
    <scope>NUCLEOTIDE SEQUENCE [LARGE SCALE GENOMIC DNA]</scope>
    <source>
        <strain evidence="3">ATCC 43570 / DSM 1825 / OCM 12 / VKM B-1830 / TM-1</strain>
    </source>
</reference>
<protein>
    <submittedName>
        <fullName evidence="2">Uncharacterized protein</fullName>
    </submittedName>
</protein>
<feature type="transmembrane region" description="Helical" evidence="1">
    <location>
        <begin position="88"/>
        <end position="105"/>
    </location>
</feature>
<proteinExistence type="predicted"/>
<sequence length="170" mass="19213">MNRKKKVFLILGITGVTSLLTLLLIEDWVLGFAGVPCVFLISMMLVDPLNSKARREVAKKEDSNEESEISGVETRAVVDSRIYERPSFFLGILFIIVYGGIGSKYESIFSIEYEGKIIVVLYHDLCLVSAGDRLNIRGNWYRGKKLGIQRNVVVAHRVENLNTELVFSRD</sequence>
<keyword evidence="1" id="KW-1133">Transmembrane helix</keyword>
<dbReference type="HOGENOM" id="CLU_131311_0_0_2"/>
<dbReference type="AlphaFoldDB" id="A0A0E3N9J5"/>
<name>A0A0E3N9J5_METTT</name>
<evidence type="ECO:0000256" key="1">
    <source>
        <dbReference type="SAM" id="Phobius"/>
    </source>
</evidence>
<accession>A0A0E3N9J5</accession>
<gene>
    <name evidence="2" type="ORF">MSTHT_1668</name>
</gene>
<dbReference type="GeneID" id="41602975"/>